<proteinExistence type="predicted"/>
<sequence length="38" mass="4008">NGPFRQNPGRPSDWLGLLNLAPVSRWSVGGSMLALATA</sequence>
<protein>
    <submittedName>
        <fullName evidence="1">Uncharacterized protein</fullName>
    </submittedName>
</protein>
<dbReference type="AlphaFoldDB" id="G2H036"/>
<organism evidence="1 2">
    <name type="scientific">Candidatus Regiella insecticola 5.15</name>
    <dbReference type="NCBI Taxonomy" id="1005043"/>
    <lineage>
        <taxon>Bacteria</taxon>
        <taxon>Pseudomonadati</taxon>
        <taxon>Pseudomonadota</taxon>
        <taxon>Gammaproteobacteria</taxon>
        <taxon>Enterobacterales</taxon>
        <taxon>Enterobacteriaceae</taxon>
        <taxon>aphid secondary symbionts</taxon>
        <taxon>Candidatus Regiella</taxon>
    </lineage>
</organism>
<reference evidence="1 2" key="1">
    <citation type="journal article" date="2012" name="Genome Res.">
        <title>Genomic basis of endosymbiont-conferred protection against an insect parasitoid.</title>
        <authorList>
            <person name="Hansen A.K."/>
            <person name="Vorburger C."/>
            <person name="Moran N.A."/>
        </authorList>
    </citation>
    <scope>NUCLEOTIDE SEQUENCE [LARGE SCALE GENOMIC DNA]</scope>
    <source>
        <strain evidence="2">R5.15</strain>
    </source>
</reference>
<comment type="caution">
    <text evidence="1">The sequence shown here is derived from an EMBL/GenBank/DDBJ whole genome shotgun (WGS) entry which is preliminary data.</text>
</comment>
<accession>G2H036</accession>
<dbReference type="Proteomes" id="UP000004116">
    <property type="component" value="Unassembled WGS sequence"/>
</dbReference>
<keyword evidence="2" id="KW-1185">Reference proteome</keyword>
<evidence type="ECO:0000313" key="1">
    <source>
        <dbReference type="EMBL" id="EGY28631.1"/>
    </source>
</evidence>
<dbReference type="EMBL" id="AGCA01000345">
    <property type="protein sequence ID" value="EGY28631.1"/>
    <property type="molecule type" value="Genomic_DNA"/>
</dbReference>
<name>G2H036_9ENTR</name>
<gene>
    <name evidence="1" type="ORF">Rin_00014160</name>
</gene>
<evidence type="ECO:0000313" key="2">
    <source>
        <dbReference type="Proteomes" id="UP000004116"/>
    </source>
</evidence>
<feature type="non-terminal residue" evidence="1">
    <location>
        <position position="1"/>
    </location>
</feature>